<sequence>MIIRTVKRHIWFGAVFVVAKAAVYFVPLLLADVLNTTDYGILEYALAGLGMLINTLLNLGVPGAYPYFIIKKEDKSVQAGFLFHPIVLTIPFIVNQLAYWFWGLDMVLYMSFNVSYIISNQMFYSTQLKSHEKSSLAVVLDSGIYLVLFGFIASFWMGYMPENIETINYFIICYALTYVFLAVVRFLNSNNKGFISAYRKILRFSIHILLSTFLIFLITTSGRIIVEYFFTFNEVGIYAFYFRLAAIVVMIHQVINIAFFKKIYTSQPKVLDKYFHLFFVGISILSLLIYFVAPFIVDTLSQFFKDTYNTYKGVYFLLSCQMVMWIATALNSNVIDRENLARKNNGLFLVLIVCFTLPLLFFSNYISFANLVYAHFTCIFFAAQIQYYTLRKKDIKFSKSSLSLALVFLIESAYYFIVF</sequence>
<proteinExistence type="predicted"/>
<dbReference type="RefSeq" id="WP_208151995.1">
    <property type="nucleotide sequence ID" value="NZ_JAGEVF010000001.1"/>
</dbReference>
<name>A0ABS3SXJ9_9FLAO</name>
<evidence type="ECO:0000256" key="1">
    <source>
        <dbReference type="ARBA" id="ARBA00004651"/>
    </source>
</evidence>
<feature type="transmembrane region" description="Helical" evidence="6">
    <location>
        <begin position="313"/>
        <end position="335"/>
    </location>
</feature>
<evidence type="ECO:0000256" key="5">
    <source>
        <dbReference type="ARBA" id="ARBA00023136"/>
    </source>
</evidence>
<dbReference type="PANTHER" id="PTHR30250">
    <property type="entry name" value="PST FAMILY PREDICTED COLANIC ACID TRANSPORTER"/>
    <property type="match status" value="1"/>
</dbReference>
<dbReference type="EMBL" id="JAGEVF010000001">
    <property type="protein sequence ID" value="MBO3115220.1"/>
    <property type="molecule type" value="Genomic_DNA"/>
</dbReference>
<dbReference type="PANTHER" id="PTHR30250:SF11">
    <property type="entry name" value="O-ANTIGEN TRANSPORTER-RELATED"/>
    <property type="match status" value="1"/>
</dbReference>
<dbReference type="Pfam" id="PF01943">
    <property type="entry name" value="Polysacc_synt"/>
    <property type="match status" value="1"/>
</dbReference>
<comment type="subcellular location">
    <subcellularLocation>
        <location evidence="1">Cell membrane</location>
        <topology evidence="1">Multi-pass membrane protein</topology>
    </subcellularLocation>
</comment>
<keyword evidence="8" id="KW-1185">Reference proteome</keyword>
<keyword evidence="3 6" id="KW-0812">Transmembrane</keyword>
<evidence type="ECO:0000256" key="3">
    <source>
        <dbReference type="ARBA" id="ARBA00022692"/>
    </source>
</evidence>
<feature type="transmembrane region" description="Helical" evidence="6">
    <location>
        <begin position="271"/>
        <end position="293"/>
    </location>
</feature>
<keyword evidence="2" id="KW-1003">Cell membrane</keyword>
<keyword evidence="4 6" id="KW-1133">Transmembrane helix</keyword>
<evidence type="ECO:0000313" key="8">
    <source>
        <dbReference type="Proteomes" id="UP000676776"/>
    </source>
</evidence>
<evidence type="ECO:0000256" key="6">
    <source>
        <dbReference type="SAM" id="Phobius"/>
    </source>
</evidence>
<protein>
    <submittedName>
        <fullName evidence="7">Oligosaccharide flippase family protein</fullName>
    </submittedName>
</protein>
<feature type="transmembrane region" description="Helical" evidence="6">
    <location>
        <begin position="81"/>
        <end position="101"/>
    </location>
</feature>
<feature type="transmembrane region" description="Helical" evidence="6">
    <location>
        <begin position="46"/>
        <end position="69"/>
    </location>
</feature>
<feature type="transmembrane region" description="Helical" evidence="6">
    <location>
        <begin position="208"/>
        <end position="226"/>
    </location>
</feature>
<dbReference type="Proteomes" id="UP000676776">
    <property type="component" value="Unassembled WGS sequence"/>
</dbReference>
<evidence type="ECO:0000256" key="4">
    <source>
        <dbReference type="ARBA" id="ARBA00022989"/>
    </source>
</evidence>
<feature type="transmembrane region" description="Helical" evidence="6">
    <location>
        <begin position="347"/>
        <end position="366"/>
    </location>
</feature>
<dbReference type="InterPro" id="IPR002797">
    <property type="entry name" value="Polysacc_synth"/>
</dbReference>
<evidence type="ECO:0000313" key="7">
    <source>
        <dbReference type="EMBL" id="MBO3115220.1"/>
    </source>
</evidence>
<feature type="transmembrane region" description="Helical" evidence="6">
    <location>
        <begin position="402"/>
        <end position="418"/>
    </location>
</feature>
<gene>
    <name evidence="7" type="ORF">J4050_00580</name>
</gene>
<evidence type="ECO:0000256" key="2">
    <source>
        <dbReference type="ARBA" id="ARBA00022475"/>
    </source>
</evidence>
<organism evidence="7 8">
    <name type="scientific">Winogradskyella pelagia</name>
    <dbReference type="NCBI Taxonomy" id="2819984"/>
    <lineage>
        <taxon>Bacteria</taxon>
        <taxon>Pseudomonadati</taxon>
        <taxon>Bacteroidota</taxon>
        <taxon>Flavobacteriia</taxon>
        <taxon>Flavobacteriales</taxon>
        <taxon>Flavobacteriaceae</taxon>
        <taxon>Winogradskyella</taxon>
    </lineage>
</organism>
<feature type="transmembrane region" description="Helical" evidence="6">
    <location>
        <begin position="107"/>
        <end position="124"/>
    </location>
</feature>
<comment type="caution">
    <text evidence="7">The sequence shown here is derived from an EMBL/GenBank/DDBJ whole genome shotgun (WGS) entry which is preliminary data.</text>
</comment>
<dbReference type="InterPro" id="IPR050833">
    <property type="entry name" value="Poly_Biosynth_Transport"/>
</dbReference>
<feature type="transmembrane region" description="Helical" evidence="6">
    <location>
        <begin position="169"/>
        <end position="187"/>
    </location>
</feature>
<keyword evidence="5 6" id="KW-0472">Membrane</keyword>
<reference evidence="7 8" key="1">
    <citation type="submission" date="2021-03" db="EMBL/GenBank/DDBJ databases">
        <title>Winogradskyella sp. nov., isolated from costal sediment.</title>
        <authorList>
            <person name="Gao C."/>
        </authorList>
    </citation>
    <scope>NUCLEOTIDE SEQUENCE [LARGE SCALE GENOMIC DNA]</scope>
    <source>
        <strain evidence="7 8">DF17</strain>
    </source>
</reference>
<feature type="transmembrane region" description="Helical" evidence="6">
    <location>
        <begin position="12"/>
        <end position="34"/>
    </location>
</feature>
<feature type="transmembrane region" description="Helical" evidence="6">
    <location>
        <begin position="372"/>
        <end position="390"/>
    </location>
</feature>
<feature type="transmembrane region" description="Helical" evidence="6">
    <location>
        <begin position="238"/>
        <end position="259"/>
    </location>
</feature>
<feature type="transmembrane region" description="Helical" evidence="6">
    <location>
        <begin position="136"/>
        <end position="157"/>
    </location>
</feature>
<accession>A0ABS3SXJ9</accession>